<feature type="transmembrane region" description="Helical" evidence="6">
    <location>
        <begin position="280"/>
        <end position="300"/>
    </location>
</feature>
<dbReference type="EMBL" id="FWZX01000001">
    <property type="protein sequence ID" value="SME91000.1"/>
    <property type="molecule type" value="Genomic_DNA"/>
</dbReference>
<feature type="transmembrane region" description="Helical" evidence="6">
    <location>
        <begin position="154"/>
        <end position="174"/>
    </location>
</feature>
<keyword evidence="4 6" id="KW-1133">Transmembrane helix</keyword>
<feature type="transmembrane region" description="Helical" evidence="6">
    <location>
        <begin position="6"/>
        <end position="25"/>
    </location>
</feature>
<dbReference type="GO" id="GO:0005886">
    <property type="term" value="C:plasma membrane"/>
    <property type="evidence" value="ECO:0007669"/>
    <property type="project" value="UniProtKB-SubCell"/>
</dbReference>
<evidence type="ECO:0000313" key="7">
    <source>
        <dbReference type="EMBL" id="SME91000.1"/>
    </source>
</evidence>
<dbReference type="AlphaFoldDB" id="A0A1Y6B464"/>
<feature type="transmembrane region" description="Helical" evidence="6">
    <location>
        <begin position="37"/>
        <end position="58"/>
    </location>
</feature>
<accession>A0A1Y6B464</accession>
<evidence type="ECO:0000256" key="6">
    <source>
        <dbReference type="SAM" id="Phobius"/>
    </source>
</evidence>
<dbReference type="Pfam" id="PF02653">
    <property type="entry name" value="BPD_transp_2"/>
    <property type="match status" value="1"/>
</dbReference>
<dbReference type="PANTHER" id="PTHR30482">
    <property type="entry name" value="HIGH-AFFINITY BRANCHED-CHAIN AMINO ACID TRANSPORT SYSTEM PERMEASE"/>
    <property type="match status" value="1"/>
</dbReference>
<dbReference type="RefSeq" id="WP_085120702.1">
    <property type="nucleotide sequence ID" value="NZ_FWZX01000001.1"/>
</dbReference>
<comment type="subcellular location">
    <subcellularLocation>
        <location evidence="1">Cell membrane</location>
        <topology evidence="1">Multi-pass membrane protein</topology>
    </subcellularLocation>
</comment>
<dbReference type="GO" id="GO:0015658">
    <property type="term" value="F:branched-chain amino acid transmembrane transporter activity"/>
    <property type="evidence" value="ECO:0007669"/>
    <property type="project" value="InterPro"/>
</dbReference>
<dbReference type="InterPro" id="IPR043428">
    <property type="entry name" value="LivM-like"/>
</dbReference>
<evidence type="ECO:0000256" key="3">
    <source>
        <dbReference type="ARBA" id="ARBA00022692"/>
    </source>
</evidence>
<proteinExistence type="predicted"/>
<feature type="transmembrane region" description="Helical" evidence="6">
    <location>
        <begin position="110"/>
        <end position="131"/>
    </location>
</feature>
<evidence type="ECO:0000256" key="4">
    <source>
        <dbReference type="ARBA" id="ARBA00022989"/>
    </source>
</evidence>
<protein>
    <submittedName>
        <fullName evidence="7">Amino acid/amide ABC transporter membrane protein 2, HAAT family</fullName>
    </submittedName>
</protein>
<keyword evidence="8" id="KW-1185">Reference proteome</keyword>
<reference evidence="7 8" key="1">
    <citation type="submission" date="2017-04" db="EMBL/GenBank/DDBJ databases">
        <authorList>
            <person name="Afonso C.L."/>
            <person name="Miller P.J."/>
            <person name="Scott M.A."/>
            <person name="Spackman E."/>
            <person name="Goraichik I."/>
            <person name="Dimitrov K.M."/>
            <person name="Suarez D.L."/>
            <person name="Swayne D.E."/>
        </authorList>
    </citation>
    <scope>NUCLEOTIDE SEQUENCE [LARGE SCALE GENOMIC DNA]</scope>
    <source>
        <strain evidence="7 8">USBA 355</strain>
    </source>
</reference>
<feature type="transmembrane region" description="Helical" evidence="6">
    <location>
        <begin position="78"/>
        <end position="103"/>
    </location>
</feature>
<sequence length="313" mass="32774">MSAARIDWRIVAAGCLAVLAAIALGGRGGAPLVTEMLLMALFASSLNLLMSYGGMVSFGHAAFFGLGAYGLALAVSRFGLPVAAGLACGPLLAGLLALVFGTLCVRLSHIYFAMLTLACGQITFTVLFQWYDFTGGDTGITGFMAPAFGLDERWFAVVVLGVVVACLLALWRVVNAPLGITIRSVGEDPERVSASGLNPRRVQLTAFVIAGTLAGVAGSLFAALQGNAFPDYAGLGFTLDSLIMVVLGGLRSFGGGLYGAVIYVLLRNYVPLLVTEWELVIGVILLLVVLWSPEGFAGGLQRIGRRLRSEPRP</sequence>
<evidence type="ECO:0000256" key="2">
    <source>
        <dbReference type="ARBA" id="ARBA00022475"/>
    </source>
</evidence>
<organism evidence="7 8">
    <name type="scientific">Tistlia consotensis USBA 355</name>
    <dbReference type="NCBI Taxonomy" id="560819"/>
    <lineage>
        <taxon>Bacteria</taxon>
        <taxon>Pseudomonadati</taxon>
        <taxon>Pseudomonadota</taxon>
        <taxon>Alphaproteobacteria</taxon>
        <taxon>Rhodospirillales</taxon>
        <taxon>Rhodovibrionaceae</taxon>
        <taxon>Tistlia</taxon>
    </lineage>
</organism>
<feature type="transmembrane region" description="Helical" evidence="6">
    <location>
        <begin position="204"/>
        <end position="226"/>
    </location>
</feature>
<evidence type="ECO:0000313" key="8">
    <source>
        <dbReference type="Proteomes" id="UP000192917"/>
    </source>
</evidence>
<evidence type="ECO:0000256" key="5">
    <source>
        <dbReference type="ARBA" id="ARBA00023136"/>
    </source>
</evidence>
<dbReference type="InterPro" id="IPR001851">
    <property type="entry name" value="ABC_transp_permease"/>
</dbReference>
<keyword evidence="2" id="KW-1003">Cell membrane</keyword>
<gene>
    <name evidence="7" type="ORF">SAMN05428998_101356</name>
</gene>
<dbReference type="STRING" id="560819.SAMN05428998_101356"/>
<dbReference type="CDD" id="cd06581">
    <property type="entry name" value="TM_PBP1_LivM_like"/>
    <property type="match status" value="1"/>
</dbReference>
<keyword evidence="3 6" id="KW-0812">Transmembrane</keyword>
<keyword evidence="5 6" id="KW-0472">Membrane</keyword>
<dbReference type="Proteomes" id="UP000192917">
    <property type="component" value="Unassembled WGS sequence"/>
</dbReference>
<dbReference type="PANTHER" id="PTHR30482:SF17">
    <property type="entry name" value="ABC TRANSPORTER ATP-BINDING PROTEIN"/>
    <property type="match status" value="1"/>
</dbReference>
<name>A0A1Y6B464_9PROT</name>
<evidence type="ECO:0000256" key="1">
    <source>
        <dbReference type="ARBA" id="ARBA00004651"/>
    </source>
</evidence>